<keyword evidence="2" id="KW-1185">Reference proteome</keyword>
<dbReference type="OrthoDB" id="3242975at2"/>
<name>A0A419T339_9FIRM</name>
<evidence type="ECO:0000313" key="2">
    <source>
        <dbReference type="Proteomes" id="UP000284277"/>
    </source>
</evidence>
<sequence>MNGNIEKIDQKKAFLQSYQALIVSIKTLGNLLVRLEEEQNQLFSILSRFSGIGQVEVEMSDICSCLREQLREKNQICKRIVKDVSLMDSEIEKDILLLKYISGYTWEEISEMTNYSLRQVYNIHNHALKHFSM</sequence>
<organism evidence="1 2">
    <name type="scientific">Lacrimispora algidixylanolytica</name>
    <dbReference type="NCBI Taxonomy" id="94868"/>
    <lineage>
        <taxon>Bacteria</taxon>
        <taxon>Bacillati</taxon>
        <taxon>Bacillota</taxon>
        <taxon>Clostridia</taxon>
        <taxon>Lachnospirales</taxon>
        <taxon>Lachnospiraceae</taxon>
        <taxon>Lacrimispora</taxon>
    </lineage>
</organism>
<dbReference type="SUPFAM" id="SSF88659">
    <property type="entry name" value="Sigma3 and sigma4 domains of RNA polymerase sigma factors"/>
    <property type="match status" value="1"/>
</dbReference>
<evidence type="ECO:0000313" key="1">
    <source>
        <dbReference type="EMBL" id="RKD31881.1"/>
    </source>
</evidence>
<reference evidence="1 2" key="1">
    <citation type="submission" date="2016-08" db="EMBL/GenBank/DDBJ databases">
        <title>A new outlook on sporulation: Clostridium algidixylanolyticum.</title>
        <authorList>
            <person name="Poppleton D.I."/>
            <person name="Gribaldo S."/>
        </authorList>
    </citation>
    <scope>NUCLEOTIDE SEQUENCE [LARGE SCALE GENOMIC DNA]</scope>
    <source>
        <strain evidence="1 2">SPL73</strain>
    </source>
</reference>
<comment type="caution">
    <text evidence="1">The sequence shown here is derived from an EMBL/GenBank/DDBJ whole genome shotgun (WGS) entry which is preliminary data.</text>
</comment>
<proteinExistence type="predicted"/>
<protein>
    <recommendedName>
        <fullName evidence="3">RNA polymerase sigma-70 region 4 domain-containing protein</fullName>
    </recommendedName>
</protein>
<evidence type="ECO:0008006" key="3">
    <source>
        <dbReference type="Google" id="ProtNLM"/>
    </source>
</evidence>
<dbReference type="Gene3D" id="1.10.10.10">
    <property type="entry name" value="Winged helix-like DNA-binding domain superfamily/Winged helix DNA-binding domain"/>
    <property type="match status" value="1"/>
</dbReference>
<accession>A0A419T339</accession>
<dbReference type="EMBL" id="MCIA01000015">
    <property type="protein sequence ID" value="RKD31881.1"/>
    <property type="molecule type" value="Genomic_DNA"/>
</dbReference>
<dbReference type="InterPro" id="IPR013324">
    <property type="entry name" value="RNA_pol_sigma_r3/r4-like"/>
</dbReference>
<dbReference type="AlphaFoldDB" id="A0A419T339"/>
<dbReference type="Proteomes" id="UP000284277">
    <property type="component" value="Unassembled WGS sequence"/>
</dbReference>
<dbReference type="InterPro" id="IPR036388">
    <property type="entry name" value="WH-like_DNA-bd_sf"/>
</dbReference>
<gene>
    <name evidence="1" type="ORF">BET01_19110</name>
</gene>
<dbReference type="RefSeq" id="WP_120196784.1">
    <property type="nucleotide sequence ID" value="NZ_MCIA01000015.1"/>
</dbReference>